<gene>
    <name evidence="3" type="ORF">Ae201684_011364</name>
</gene>
<sequence length="365" mass="40666">MFSSTLNDLILLCFLIKALGTTELYRVGRVICIDNLLQGLIFTLNQVGSDIDPYIRYRGMKFLVAFLLCLAASAKASFVLTLCTNSSGSAIPCLNNTVNGMTTNLQASSNQSYNFSNLNITGIQDLPLDAKYVDLSFNQIRDISWYIPSSLIILNLSHNALESEWIQSTITASTLDVSYNQGGLPWMEEITWKFMLPNLVRLIYRGNNLTTLRFTSRNLPTNGHPFSALDVSGNAKLTFVFEKQSQYTFLKKHLTFTTDKLDSSLVHQECRSIYIMLGQLRSVPVEYLPQGGVQYDNSSVTDFDVCVQPFNADVDPTDGALEPLLIALSVVGSGILVLFLVLRFGLKPNHDHYVKENDPREISSA</sequence>
<keyword evidence="1" id="KW-0812">Transmembrane</keyword>
<evidence type="ECO:0000256" key="1">
    <source>
        <dbReference type="SAM" id="Phobius"/>
    </source>
</evidence>
<evidence type="ECO:0000313" key="3">
    <source>
        <dbReference type="EMBL" id="KAF0731300.1"/>
    </source>
</evidence>
<dbReference type="Gene3D" id="3.80.10.10">
    <property type="entry name" value="Ribonuclease Inhibitor"/>
    <property type="match status" value="1"/>
</dbReference>
<evidence type="ECO:0000313" key="4">
    <source>
        <dbReference type="Proteomes" id="UP000481153"/>
    </source>
</evidence>
<proteinExistence type="predicted"/>
<protein>
    <submittedName>
        <fullName evidence="3">Uncharacterized protein</fullName>
    </submittedName>
</protein>
<feature type="chain" id="PRO_5026204884" evidence="2">
    <location>
        <begin position="21"/>
        <end position="365"/>
    </location>
</feature>
<dbReference type="Proteomes" id="UP000481153">
    <property type="component" value="Unassembled WGS sequence"/>
</dbReference>
<feature type="signal peptide" evidence="2">
    <location>
        <begin position="1"/>
        <end position="20"/>
    </location>
</feature>
<organism evidence="3 4">
    <name type="scientific">Aphanomyces euteiches</name>
    <dbReference type="NCBI Taxonomy" id="100861"/>
    <lineage>
        <taxon>Eukaryota</taxon>
        <taxon>Sar</taxon>
        <taxon>Stramenopiles</taxon>
        <taxon>Oomycota</taxon>
        <taxon>Saprolegniomycetes</taxon>
        <taxon>Saprolegniales</taxon>
        <taxon>Verrucalvaceae</taxon>
        <taxon>Aphanomyces</taxon>
    </lineage>
</organism>
<keyword evidence="2" id="KW-0732">Signal</keyword>
<keyword evidence="1" id="KW-1133">Transmembrane helix</keyword>
<keyword evidence="4" id="KW-1185">Reference proteome</keyword>
<feature type="transmembrane region" description="Helical" evidence="1">
    <location>
        <begin position="324"/>
        <end position="346"/>
    </location>
</feature>
<comment type="caution">
    <text evidence="3">The sequence shown here is derived from an EMBL/GenBank/DDBJ whole genome shotgun (WGS) entry which is preliminary data.</text>
</comment>
<dbReference type="InterPro" id="IPR032675">
    <property type="entry name" value="LRR_dom_sf"/>
</dbReference>
<accession>A0A6G0WUV3</accession>
<dbReference type="VEuPathDB" id="FungiDB:AeMF1_021202"/>
<dbReference type="EMBL" id="VJMJ01000144">
    <property type="protein sequence ID" value="KAF0731300.1"/>
    <property type="molecule type" value="Genomic_DNA"/>
</dbReference>
<evidence type="ECO:0000256" key="2">
    <source>
        <dbReference type="SAM" id="SignalP"/>
    </source>
</evidence>
<keyword evidence="1" id="KW-0472">Membrane</keyword>
<reference evidence="3 4" key="1">
    <citation type="submission" date="2019-07" db="EMBL/GenBank/DDBJ databases">
        <title>Genomics analysis of Aphanomyces spp. identifies a new class of oomycete effector associated with host adaptation.</title>
        <authorList>
            <person name="Gaulin E."/>
        </authorList>
    </citation>
    <scope>NUCLEOTIDE SEQUENCE [LARGE SCALE GENOMIC DNA]</scope>
    <source>
        <strain evidence="3 4">ATCC 201684</strain>
    </source>
</reference>
<name>A0A6G0WUV3_9STRA</name>
<dbReference type="SUPFAM" id="SSF52058">
    <property type="entry name" value="L domain-like"/>
    <property type="match status" value="1"/>
</dbReference>
<dbReference type="AlphaFoldDB" id="A0A6G0WUV3"/>